<comment type="caution">
    <text evidence="2">The sequence shown here is derived from an EMBL/GenBank/DDBJ whole genome shotgun (WGS) entry which is preliminary data.</text>
</comment>
<protein>
    <submittedName>
        <fullName evidence="2">Uncharacterized protein</fullName>
    </submittedName>
</protein>
<gene>
    <name evidence="2" type="ORF">BH720_01625</name>
</gene>
<evidence type="ECO:0000256" key="1">
    <source>
        <dbReference type="SAM" id="SignalP"/>
    </source>
</evidence>
<organism evidence="2">
    <name type="scientific">Desertifilum tharense IPPAS B-1220</name>
    <dbReference type="NCBI Taxonomy" id="1781255"/>
    <lineage>
        <taxon>Bacteria</taxon>
        <taxon>Bacillati</taxon>
        <taxon>Cyanobacteriota</taxon>
        <taxon>Cyanophyceae</taxon>
        <taxon>Desertifilales</taxon>
        <taxon>Desertifilaceae</taxon>
        <taxon>Desertifilum</taxon>
    </lineage>
</organism>
<sequence>MKKALWLIVAAIALTYFPSKATLAQNLNCPTLDEALVPLEHPVRTRLNQYYRAQGHSGEVSNIVRVGNYGAAYLWNADAGSATPLAIEFTGEGFQQTAIASSSVAEVLKSWGASADVAQCTLQLLAESGI</sequence>
<dbReference type="OrthoDB" id="583363at2"/>
<accession>A0A1E5QQH7</accession>
<proteinExistence type="predicted"/>
<evidence type="ECO:0000313" key="2">
    <source>
        <dbReference type="EMBL" id="OEJ76919.1"/>
    </source>
</evidence>
<name>A0A1E5QQH7_9CYAN</name>
<dbReference type="RefSeq" id="WP_069965406.1">
    <property type="nucleotide sequence ID" value="NZ_CM124774.1"/>
</dbReference>
<reference evidence="2" key="1">
    <citation type="submission" date="2016-09" db="EMBL/GenBank/DDBJ databases">
        <title>Draft genome of thermotolerant cyanobacterium Desertifilum sp. strain IPPAS B-1220.</title>
        <authorList>
            <person name="Sinetova M.A."/>
            <person name="Bolakhan K."/>
            <person name="Zayadan B.K."/>
            <person name="Mironov K.S."/>
            <person name="Ustinova V."/>
            <person name="Kupriyanova E.V."/>
            <person name="Sidorov R.A."/>
            <person name="Skrypnik A.N."/>
            <person name="Gogoleva N.E."/>
            <person name="Gogolev Y.V."/>
            <person name="Los D.A."/>
        </authorList>
    </citation>
    <scope>NUCLEOTIDE SEQUENCE [LARGE SCALE GENOMIC DNA]</scope>
    <source>
        <strain evidence="2">IPPAS B-1220</strain>
    </source>
</reference>
<dbReference type="EMBL" id="MJGC01000022">
    <property type="protein sequence ID" value="OEJ76919.1"/>
    <property type="molecule type" value="Genomic_DNA"/>
</dbReference>
<dbReference type="STRING" id="1781255.BH720_01625"/>
<keyword evidence="1" id="KW-0732">Signal</keyword>
<dbReference type="AlphaFoldDB" id="A0A1E5QQH7"/>
<feature type="signal peptide" evidence="1">
    <location>
        <begin position="1"/>
        <end position="21"/>
    </location>
</feature>
<feature type="chain" id="PRO_5009184461" evidence="1">
    <location>
        <begin position="22"/>
        <end position="130"/>
    </location>
</feature>